<feature type="chain" id="PRO_5033845966" description="RING-type E3 ubiquitin transferase" evidence="14">
    <location>
        <begin position="46"/>
        <end position="259"/>
    </location>
</feature>
<keyword evidence="10 13" id="KW-1133">Transmembrane helix</keyword>
<evidence type="ECO:0000313" key="16">
    <source>
        <dbReference type="EMBL" id="KAA1078615.1"/>
    </source>
</evidence>
<evidence type="ECO:0000256" key="10">
    <source>
        <dbReference type="ARBA" id="ARBA00022989"/>
    </source>
</evidence>
<dbReference type="PANTHER" id="PTHR45977">
    <property type="entry name" value="TARGET OF ERK KINASE MPK-1"/>
    <property type="match status" value="1"/>
</dbReference>
<evidence type="ECO:0000256" key="4">
    <source>
        <dbReference type="ARBA" id="ARBA00022679"/>
    </source>
</evidence>
<evidence type="ECO:0000256" key="7">
    <source>
        <dbReference type="ARBA" id="ARBA00022771"/>
    </source>
</evidence>
<evidence type="ECO:0000256" key="13">
    <source>
        <dbReference type="SAM" id="Phobius"/>
    </source>
</evidence>
<dbReference type="Gene3D" id="3.30.40.10">
    <property type="entry name" value="Zinc/RING finger domain, C3HC4 (zinc finger)"/>
    <property type="match status" value="1"/>
</dbReference>
<feature type="domain" description="RING-type" evidence="15">
    <location>
        <begin position="157"/>
        <end position="197"/>
    </location>
</feature>
<dbReference type="EMBL" id="VDEP01000449">
    <property type="protein sequence ID" value="KAA1078615.1"/>
    <property type="molecule type" value="Genomic_DNA"/>
</dbReference>
<dbReference type="PROSITE" id="PS50089">
    <property type="entry name" value="ZF_RING_2"/>
    <property type="match status" value="1"/>
</dbReference>
<evidence type="ECO:0000256" key="3">
    <source>
        <dbReference type="ARBA" id="ARBA00012483"/>
    </source>
</evidence>
<dbReference type="GO" id="GO:0006511">
    <property type="term" value="P:ubiquitin-dependent protein catabolic process"/>
    <property type="evidence" value="ECO:0007669"/>
    <property type="project" value="TreeGrafter"/>
</dbReference>
<dbReference type="OrthoDB" id="8062037at2759"/>
<accession>A0A5B0MNS8</accession>
<organism evidence="16 19">
    <name type="scientific">Puccinia graminis f. sp. tritici</name>
    <dbReference type="NCBI Taxonomy" id="56615"/>
    <lineage>
        <taxon>Eukaryota</taxon>
        <taxon>Fungi</taxon>
        <taxon>Dikarya</taxon>
        <taxon>Basidiomycota</taxon>
        <taxon>Pucciniomycotina</taxon>
        <taxon>Pucciniomycetes</taxon>
        <taxon>Pucciniales</taxon>
        <taxon>Pucciniaceae</taxon>
        <taxon>Puccinia</taxon>
    </lineage>
</organism>
<evidence type="ECO:0000256" key="5">
    <source>
        <dbReference type="ARBA" id="ARBA00022692"/>
    </source>
</evidence>
<evidence type="ECO:0000313" key="17">
    <source>
        <dbReference type="EMBL" id="KAA1084221.1"/>
    </source>
</evidence>
<dbReference type="AlphaFoldDB" id="A0A5B0MNS8"/>
<feature type="transmembrane region" description="Helical" evidence="13">
    <location>
        <begin position="232"/>
        <end position="252"/>
    </location>
</feature>
<comment type="caution">
    <text evidence="16">The sequence shown here is derived from an EMBL/GenBank/DDBJ whole genome shotgun (WGS) entry which is preliminary data.</text>
</comment>
<evidence type="ECO:0000256" key="6">
    <source>
        <dbReference type="ARBA" id="ARBA00022723"/>
    </source>
</evidence>
<gene>
    <name evidence="17" type="ORF">PGT21_021405</name>
    <name evidence="16" type="ORF">PGTUg99_014310</name>
</gene>
<keyword evidence="14" id="KW-0732">Signal</keyword>
<dbReference type="SUPFAM" id="SSF57850">
    <property type="entry name" value="RING/U-box"/>
    <property type="match status" value="1"/>
</dbReference>
<sequence length="259" mass="28890">MEPYCYYVCPGQKFDNELFSTRLQFSKSFRMTLWLLLAMLAAGQCVELESSQQPAQIIGIRQIEATDEVHSCSPSSSTFPSTCPIEAENLVDSSGTAHSPQDANHLSNQQGPHELAISIDDPEQEYSIKGPWEGISIAQTAASDHQSISIIPETSSCSICLDEETEGAMTQLDCPHQFHTECIRKWLIVHKTCPQCRRKVAGKTASQIVRGLSPVELKSVIVARLPNTWDSAYYTCSGVIFLTLLYCCLHYLHYLKRLI</sequence>
<dbReference type="PANTHER" id="PTHR45977:SF4">
    <property type="entry name" value="RING-TYPE DOMAIN-CONTAINING PROTEIN"/>
    <property type="match status" value="1"/>
</dbReference>
<dbReference type="GO" id="GO:0016567">
    <property type="term" value="P:protein ubiquitination"/>
    <property type="evidence" value="ECO:0007669"/>
    <property type="project" value="TreeGrafter"/>
</dbReference>
<evidence type="ECO:0000256" key="11">
    <source>
        <dbReference type="ARBA" id="ARBA00023136"/>
    </source>
</evidence>
<keyword evidence="5 13" id="KW-0812">Transmembrane</keyword>
<proteinExistence type="predicted"/>
<evidence type="ECO:0000256" key="12">
    <source>
        <dbReference type="PROSITE-ProRule" id="PRU00175"/>
    </source>
</evidence>
<dbReference type="Proteomes" id="UP000324748">
    <property type="component" value="Unassembled WGS sequence"/>
</dbReference>
<dbReference type="SMART" id="SM00184">
    <property type="entry name" value="RING"/>
    <property type="match status" value="1"/>
</dbReference>
<dbReference type="InterPro" id="IPR013083">
    <property type="entry name" value="Znf_RING/FYVE/PHD"/>
</dbReference>
<evidence type="ECO:0000313" key="18">
    <source>
        <dbReference type="Proteomes" id="UP000324748"/>
    </source>
</evidence>
<name>A0A5B0MNS8_PUCGR</name>
<keyword evidence="7 12" id="KW-0863">Zinc-finger</keyword>
<dbReference type="GO" id="GO:0008270">
    <property type="term" value="F:zinc ion binding"/>
    <property type="evidence" value="ECO:0007669"/>
    <property type="project" value="UniProtKB-KW"/>
</dbReference>
<evidence type="ECO:0000313" key="19">
    <source>
        <dbReference type="Proteomes" id="UP000325313"/>
    </source>
</evidence>
<dbReference type="GO" id="GO:0016020">
    <property type="term" value="C:membrane"/>
    <property type="evidence" value="ECO:0007669"/>
    <property type="project" value="UniProtKB-SubCell"/>
</dbReference>
<dbReference type="Proteomes" id="UP000325313">
    <property type="component" value="Unassembled WGS sequence"/>
</dbReference>
<evidence type="ECO:0000256" key="8">
    <source>
        <dbReference type="ARBA" id="ARBA00022786"/>
    </source>
</evidence>
<dbReference type="Pfam" id="PF13639">
    <property type="entry name" value="zf-RING_2"/>
    <property type="match status" value="1"/>
</dbReference>
<dbReference type="InterPro" id="IPR001841">
    <property type="entry name" value="Znf_RING"/>
</dbReference>
<protein>
    <recommendedName>
        <fullName evidence="3">RING-type E3 ubiquitin transferase</fullName>
        <ecNumber evidence="3">2.3.2.27</ecNumber>
    </recommendedName>
</protein>
<evidence type="ECO:0000256" key="1">
    <source>
        <dbReference type="ARBA" id="ARBA00000900"/>
    </source>
</evidence>
<keyword evidence="8" id="KW-0833">Ubl conjugation pathway</keyword>
<comment type="subcellular location">
    <subcellularLocation>
        <location evidence="2">Membrane</location>
        <topology evidence="2">Multi-pass membrane protein</topology>
    </subcellularLocation>
</comment>
<reference evidence="18 19" key="1">
    <citation type="submission" date="2019-05" db="EMBL/GenBank/DDBJ databases">
        <title>Emergence of the Ug99 lineage of the wheat stem rust pathogen through somatic hybridization.</title>
        <authorList>
            <person name="Li F."/>
            <person name="Upadhyaya N.M."/>
            <person name="Sperschneider J."/>
            <person name="Matny O."/>
            <person name="Nguyen-Phuc H."/>
            <person name="Mago R."/>
            <person name="Raley C."/>
            <person name="Miller M.E."/>
            <person name="Silverstein K.A.T."/>
            <person name="Henningsen E."/>
            <person name="Hirsch C.D."/>
            <person name="Visser B."/>
            <person name="Pretorius Z.A."/>
            <person name="Steffenson B.J."/>
            <person name="Schwessinger B."/>
            <person name="Dodds P.N."/>
            <person name="Figueroa M."/>
        </authorList>
    </citation>
    <scope>NUCLEOTIDE SEQUENCE [LARGE SCALE GENOMIC DNA]</scope>
    <source>
        <strain evidence="17">21-0</strain>
        <strain evidence="16 19">Ug99</strain>
    </source>
</reference>
<comment type="catalytic activity">
    <reaction evidence="1">
        <text>S-ubiquitinyl-[E2 ubiquitin-conjugating enzyme]-L-cysteine + [acceptor protein]-L-lysine = [E2 ubiquitin-conjugating enzyme]-L-cysteine + N(6)-ubiquitinyl-[acceptor protein]-L-lysine.</text>
        <dbReference type="EC" id="2.3.2.27"/>
    </reaction>
</comment>
<keyword evidence="18" id="KW-1185">Reference proteome</keyword>
<keyword evidence="6" id="KW-0479">Metal-binding</keyword>
<evidence type="ECO:0000256" key="14">
    <source>
        <dbReference type="SAM" id="SignalP"/>
    </source>
</evidence>
<feature type="signal peptide" evidence="14">
    <location>
        <begin position="1"/>
        <end position="45"/>
    </location>
</feature>
<dbReference type="EC" id="2.3.2.27" evidence="3"/>
<keyword evidence="9" id="KW-0862">Zinc</keyword>
<dbReference type="GO" id="GO:0061630">
    <property type="term" value="F:ubiquitin protein ligase activity"/>
    <property type="evidence" value="ECO:0007669"/>
    <property type="project" value="UniProtKB-EC"/>
</dbReference>
<evidence type="ECO:0000259" key="15">
    <source>
        <dbReference type="PROSITE" id="PS50089"/>
    </source>
</evidence>
<evidence type="ECO:0000256" key="9">
    <source>
        <dbReference type="ARBA" id="ARBA00022833"/>
    </source>
</evidence>
<keyword evidence="4" id="KW-0808">Transferase</keyword>
<evidence type="ECO:0000256" key="2">
    <source>
        <dbReference type="ARBA" id="ARBA00004141"/>
    </source>
</evidence>
<dbReference type="EMBL" id="VSWC01000118">
    <property type="protein sequence ID" value="KAA1084221.1"/>
    <property type="molecule type" value="Genomic_DNA"/>
</dbReference>
<keyword evidence="11 13" id="KW-0472">Membrane</keyword>